<keyword evidence="3" id="KW-0805">Transcription regulation</keyword>
<dbReference type="GO" id="GO:0005634">
    <property type="term" value="C:nucleus"/>
    <property type="evidence" value="ECO:0007669"/>
    <property type="project" value="UniProtKB-SubCell"/>
</dbReference>
<dbReference type="SMART" id="SM00380">
    <property type="entry name" value="AP2"/>
    <property type="match status" value="1"/>
</dbReference>
<dbReference type="PANTHER" id="PTHR31194">
    <property type="entry name" value="SHN SHINE , DNA BINDING / TRANSCRIPTION FACTOR"/>
    <property type="match status" value="1"/>
</dbReference>
<gene>
    <name evidence="13" type="primary">LOC108845580</name>
</gene>
<keyword evidence="2" id="KW-0936">Ethylene signaling pathway</keyword>
<comment type="function">
    <text evidence="9">Probably acts as a transcriptional activator. Binds to the GCC-box pathogenesis-related promoter element. May be involved in the regulation of gene expression by stress factors and by components of stress signal transduction pathways.</text>
</comment>
<dbReference type="GeneID" id="108845580"/>
<evidence type="ECO:0000256" key="7">
    <source>
        <dbReference type="ARBA" id="ARBA00023242"/>
    </source>
</evidence>
<keyword evidence="12" id="KW-1185">Reference proteome</keyword>
<comment type="similarity">
    <text evidence="8">Belongs to the AP2/ERF transcription factor family. ERF subfamily.</text>
</comment>
<dbReference type="InterPro" id="IPR016177">
    <property type="entry name" value="DNA-bd_dom_sf"/>
</dbReference>
<dbReference type="SUPFAM" id="SSF54171">
    <property type="entry name" value="DNA-binding domain"/>
    <property type="match status" value="1"/>
</dbReference>
<dbReference type="GO" id="GO:0009873">
    <property type="term" value="P:ethylene-activated signaling pathway"/>
    <property type="evidence" value="ECO:0007669"/>
    <property type="project" value="UniProtKB-KW"/>
</dbReference>
<feature type="region of interest" description="Disordered" evidence="10">
    <location>
        <begin position="1"/>
        <end position="29"/>
    </location>
</feature>
<evidence type="ECO:0000256" key="9">
    <source>
        <dbReference type="ARBA" id="ARBA00037379"/>
    </source>
</evidence>
<dbReference type="CDD" id="cd00018">
    <property type="entry name" value="AP2"/>
    <property type="match status" value="1"/>
</dbReference>
<evidence type="ECO:0000313" key="12">
    <source>
        <dbReference type="Proteomes" id="UP000504610"/>
    </source>
</evidence>
<dbReference type="GO" id="GO:0003677">
    <property type="term" value="F:DNA binding"/>
    <property type="evidence" value="ECO:0007669"/>
    <property type="project" value="UniProtKB-KW"/>
</dbReference>
<comment type="subcellular location">
    <subcellularLocation>
        <location evidence="1">Nucleus</location>
    </subcellularLocation>
</comment>
<evidence type="ECO:0000256" key="8">
    <source>
        <dbReference type="ARBA" id="ARBA00024343"/>
    </source>
</evidence>
<dbReference type="OrthoDB" id="1104696at2759"/>
<dbReference type="Pfam" id="PF00847">
    <property type="entry name" value="AP2"/>
    <property type="match status" value="1"/>
</dbReference>
<keyword evidence="4" id="KW-0238">DNA-binding</keyword>
<evidence type="ECO:0000259" key="11">
    <source>
        <dbReference type="PROSITE" id="PS51032"/>
    </source>
</evidence>
<accession>A0A6J0MRV4</accession>
<dbReference type="PRINTS" id="PR00367">
    <property type="entry name" value="ETHRSPELEMNT"/>
</dbReference>
<evidence type="ECO:0000256" key="1">
    <source>
        <dbReference type="ARBA" id="ARBA00004123"/>
    </source>
</evidence>
<dbReference type="InterPro" id="IPR036955">
    <property type="entry name" value="AP2/ERF_dom_sf"/>
</dbReference>
<evidence type="ECO:0000313" key="13">
    <source>
        <dbReference type="RefSeq" id="XP_018474271.1"/>
    </source>
</evidence>
<dbReference type="InterPro" id="IPR001471">
    <property type="entry name" value="AP2/ERF_dom"/>
</dbReference>
<evidence type="ECO:0000256" key="10">
    <source>
        <dbReference type="SAM" id="MobiDB-lite"/>
    </source>
</evidence>
<feature type="domain" description="AP2/ERF" evidence="11">
    <location>
        <begin position="30"/>
        <end position="87"/>
    </location>
</feature>
<dbReference type="KEGG" id="rsz:108845580"/>
<evidence type="ECO:0000256" key="2">
    <source>
        <dbReference type="ARBA" id="ARBA00022745"/>
    </source>
</evidence>
<organism evidence="12 13">
    <name type="scientific">Raphanus sativus</name>
    <name type="common">Radish</name>
    <name type="synonym">Raphanus raphanistrum var. sativus</name>
    <dbReference type="NCBI Taxonomy" id="3726"/>
    <lineage>
        <taxon>Eukaryota</taxon>
        <taxon>Viridiplantae</taxon>
        <taxon>Streptophyta</taxon>
        <taxon>Embryophyta</taxon>
        <taxon>Tracheophyta</taxon>
        <taxon>Spermatophyta</taxon>
        <taxon>Magnoliopsida</taxon>
        <taxon>eudicotyledons</taxon>
        <taxon>Gunneridae</taxon>
        <taxon>Pentapetalae</taxon>
        <taxon>rosids</taxon>
        <taxon>malvids</taxon>
        <taxon>Brassicales</taxon>
        <taxon>Brassicaceae</taxon>
        <taxon>Brassiceae</taxon>
        <taxon>Raphanus</taxon>
    </lineage>
</organism>
<evidence type="ECO:0000256" key="4">
    <source>
        <dbReference type="ARBA" id="ARBA00023125"/>
    </source>
</evidence>
<dbReference type="GO" id="GO:0003700">
    <property type="term" value="F:DNA-binding transcription factor activity"/>
    <property type="evidence" value="ECO:0007669"/>
    <property type="project" value="InterPro"/>
</dbReference>
<dbReference type="InterPro" id="IPR050913">
    <property type="entry name" value="AP2/ERF_ERF"/>
</dbReference>
<protein>
    <submittedName>
        <fullName evidence="13">Ethylene-responsive transcription factor RAP2-11-like</fullName>
    </submittedName>
</protein>
<keyword evidence="7" id="KW-0539">Nucleus</keyword>
<reference evidence="13" key="1">
    <citation type="submission" date="2025-08" db="UniProtKB">
        <authorList>
            <consortium name="RefSeq"/>
        </authorList>
    </citation>
    <scope>IDENTIFICATION</scope>
    <source>
        <tissue evidence="13">Leaf</tissue>
    </source>
</reference>
<feature type="compositionally biased region" description="Basic and acidic residues" evidence="10">
    <location>
        <begin position="1"/>
        <end position="13"/>
    </location>
</feature>
<sequence>MYNIDTKKMDHQTTQKPKTKKKSKGTKKTKFVGVRQRPSGEWVAEIKNTTQQIRMWLGTFETAEEAARAYDEAACLLRGSNTRTNFANHFPNNSHLSLKIRNLLHQKQSMKQQQQQLQQNKPLSSFAEHNINYNSPATSPTATTTTTTTLMPLNNVYFPISSAILQPEADSVQLPYSWPLVSELNHQVPLTQGVTEAHVHLNSYNLTDQHLGLAEIERQISASLYAMHGATTYYNNMNAEYPIFDPTDLIWDLPSLSQLFCPTLISSYISFSLQ</sequence>
<dbReference type="AlphaFoldDB" id="A0A6J0MRV4"/>
<keyword evidence="5" id="KW-0010">Activator</keyword>
<feature type="compositionally biased region" description="Basic residues" evidence="10">
    <location>
        <begin position="17"/>
        <end position="29"/>
    </location>
</feature>
<dbReference type="RefSeq" id="XP_018474271.1">
    <property type="nucleotide sequence ID" value="XM_018618769.2"/>
</dbReference>
<evidence type="ECO:0000256" key="3">
    <source>
        <dbReference type="ARBA" id="ARBA00023015"/>
    </source>
</evidence>
<dbReference type="Proteomes" id="UP000504610">
    <property type="component" value="Unplaced"/>
</dbReference>
<dbReference type="PROSITE" id="PS51032">
    <property type="entry name" value="AP2_ERF"/>
    <property type="match status" value="1"/>
</dbReference>
<dbReference type="Gene3D" id="3.30.730.10">
    <property type="entry name" value="AP2/ERF domain"/>
    <property type="match status" value="1"/>
</dbReference>
<dbReference type="FunFam" id="3.30.730.10:FF:000005">
    <property type="entry name" value="ethylene-responsive transcription factor RAP2-11"/>
    <property type="match status" value="1"/>
</dbReference>
<proteinExistence type="inferred from homology"/>
<dbReference type="PANTHER" id="PTHR31194:SF90">
    <property type="entry name" value="ETHYLENE-RESPONSIVE TRANSCRIPTION FACTOR RAP2-11"/>
    <property type="match status" value="1"/>
</dbReference>
<evidence type="ECO:0000256" key="6">
    <source>
        <dbReference type="ARBA" id="ARBA00023163"/>
    </source>
</evidence>
<keyword evidence="6" id="KW-0804">Transcription</keyword>
<evidence type="ECO:0000256" key="5">
    <source>
        <dbReference type="ARBA" id="ARBA00023159"/>
    </source>
</evidence>
<name>A0A6J0MRV4_RAPSA</name>